<evidence type="ECO:0000313" key="12">
    <source>
        <dbReference type="EMBL" id="MFH0252338.1"/>
    </source>
</evidence>
<dbReference type="InterPro" id="IPR018764">
    <property type="entry name" value="RskA_C"/>
</dbReference>
<evidence type="ECO:0000256" key="3">
    <source>
        <dbReference type="ARBA" id="ARBA00022475"/>
    </source>
</evidence>
<feature type="region of interest" description="Disordered" evidence="9">
    <location>
        <begin position="210"/>
        <end position="233"/>
    </location>
</feature>
<evidence type="ECO:0000256" key="2">
    <source>
        <dbReference type="ARBA" id="ARBA00004236"/>
    </source>
</evidence>
<evidence type="ECO:0000256" key="1">
    <source>
        <dbReference type="ARBA" id="ARBA00004167"/>
    </source>
</evidence>
<dbReference type="RefSeq" id="WP_377169823.1">
    <property type="nucleotide sequence ID" value="NZ_JBHTJC010000001.1"/>
</dbReference>
<gene>
    <name evidence="12" type="ORF">ACGRVM_00405</name>
</gene>
<evidence type="ECO:0000256" key="4">
    <source>
        <dbReference type="ARBA" id="ARBA00022692"/>
    </source>
</evidence>
<comment type="caution">
    <text evidence="12">The sequence shown here is derived from an EMBL/GenBank/DDBJ whole genome shotgun (WGS) entry which is preliminary data.</text>
</comment>
<dbReference type="Pfam" id="PF10099">
    <property type="entry name" value="RskA_C"/>
    <property type="match status" value="1"/>
</dbReference>
<keyword evidence="3" id="KW-1003">Cell membrane</keyword>
<evidence type="ECO:0000256" key="6">
    <source>
        <dbReference type="ARBA" id="ARBA00023136"/>
    </source>
</evidence>
<evidence type="ECO:0000256" key="8">
    <source>
        <dbReference type="ARBA" id="ARBA00030803"/>
    </source>
</evidence>
<accession>A0ABW7I2F2</accession>
<proteinExistence type="predicted"/>
<dbReference type="PANTHER" id="PTHR37461:SF1">
    <property type="entry name" value="ANTI-SIGMA-K FACTOR RSKA"/>
    <property type="match status" value="1"/>
</dbReference>
<dbReference type="InterPro" id="IPR041916">
    <property type="entry name" value="Anti_sigma_zinc_sf"/>
</dbReference>
<evidence type="ECO:0000256" key="9">
    <source>
        <dbReference type="SAM" id="MobiDB-lite"/>
    </source>
</evidence>
<keyword evidence="6 10" id="KW-0472">Membrane</keyword>
<keyword evidence="13" id="KW-1185">Reference proteome</keyword>
<dbReference type="InterPro" id="IPR051474">
    <property type="entry name" value="Anti-sigma-K/W_factor"/>
</dbReference>
<name>A0ABW7I2F2_9RHOB</name>
<keyword evidence="4 10" id="KW-0812">Transmembrane</keyword>
<dbReference type="Proteomes" id="UP001607157">
    <property type="component" value="Unassembled WGS sequence"/>
</dbReference>
<evidence type="ECO:0000256" key="5">
    <source>
        <dbReference type="ARBA" id="ARBA00022989"/>
    </source>
</evidence>
<evidence type="ECO:0000259" key="11">
    <source>
        <dbReference type="Pfam" id="PF10099"/>
    </source>
</evidence>
<keyword evidence="5 10" id="KW-1133">Transmembrane helix</keyword>
<sequence length="233" mass="23656">MTGPTPYDEDDRVLAGEYALGLMDREAAAAFEARLAREPELRALYAEWAESLAGLTDAAAPETPPARVRREIEARLFGAPVRRPFAGLRGLGWLVGGAVAATLALYVALNAGLLGQGPAMPGAPDFVAEVAAEDGGLVVLATYDTDAGALRLERRAGAAPEGRVLELWLIAGEDAPVSLGLLPEDAAGEIAVDPALGARMAGGILAISDEPPGGSPTGAPTGSVLATGAVTPL</sequence>
<protein>
    <recommendedName>
        <fullName evidence="8">Regulator of SigK</fullName>
    </recommendedName>
    <alternativeName>
        <fullName evidence="7">Sigma-K anti-sigma factor RskA</fullName>
    </alternativeName>
</protein>
<dbReference type="EMBL" id="JBIHMM010000001">
    <property type="protein sequence ID" value="MFH0252338.1"/>
    <property type="molecule type" value="Genomic_DNA"/>
</dbReference>
<evidence type="ECO:0000256" key="10">
    <source>
        <dbReference type="SAM" id="Phobius"/>
    </source>
</evidence>
<dbReference type="Gene3D" id="1.10.10.1320">
    <property type="entry name" value="Anti-sigma factor, zinc-finger domain"/>
    <property type="match status" value="1"/>
</dbReference>
<evidence type="ECO:0000313" key="13">
    <source>
        <dbReference type="Proteomes" id="UP001607157"/>
    </source>
</evidence>
<evidence type="ECO:0000256" key="7">
    <source>
        <dbReference type="ARBA" id="ARBA00029829"/>
    </source>
</evidence>
<reference evidence="12 13" key="1">
    <citation type="submission" date="2024-10" db="EMBL/GenBank/DDBJ databases">
        <authorList>
            <person name="Yang X.-N."/>
        </authorList>
    </citation>
    <scope>NUCLEOTIDE SEQUENCE [LARGE SCALE GENOMIC DNA]</scope>
    <source>
        <strain evidence="12 13">CAU 1059</strain>
    </source>
</reference>
<comment type="subcellular location">
    <subcellularLocation>
        <location evidence="2">Cell membrane</location>
    </subcellularLocation>
    <subcellularLocation>
        <location evidence="1">Membrane</location>
        <topology evidence="1">Single-pass membrane protein</topology>
    </subcellularLocation>
</comment>
<dbReference type="PANTHER" id="PTHR37461">
    <property type="entry name" value="ANTI-SIGMA-K FACTOR RSKA"/>
    <property type="match status" value="1"/>
</dbReference>
<organism evidence="12 13">
    <name type="scientific">Roseovarius aquimarinus</name>
    <dbReference type="NCBI Taxonomy" id="1229156"/>
    <lineage>
        <taxon>Bacteria</taxon>
        <taxon>Pseudomonadati</taxon>
        <taxon>Pseudomonadota</taxon>
        <taxon>Alphaproteobacteria</taxon>
        <taxon>Rhodobacterales</taxon>
        <taxon>Roseobacteraceae</taxon>
        <taxon>Roseovarius</taxon>
    </lineage>
</organism>
<feature type="transmembrane region" description="Helical" evidence="10">
    <location>
        <begin position="91"/>
        <end position="109"/>
    </location>
</feature>
<feature type="domain" description="Anti-sigma K factor RskA C-terminal" evidence="11">
    <location>
        <begin position="98"/>
        <end position="224"/>
    </location>
</feature>